<proteinExistence type="predicted"/>
<dbReference type="InterPro" id="IPR011990">
    <property type="entry name" value="TPR-like_helical_dom_sf"/>
</dbReference>
<protein>
    <recommendedName>
        <fullName evidence="3">WG repeat-containing protein</fullName>
    </recommendedName>
</protein>
<dbReference type="RefSeq" id="WP_022217493.1">
    <property type="nucleotide sequence ID" value="NZ_BLYL01000009.1"/>
</dbReference>
<gene>
    <name evidence="1" type="ORF">COEU31_17210</name>
</gene>
<reference evidence="1" key="1">
    <citation type="submission" date="2020-06" db="EMBL/GenBank/DDBJ databases">
        <title>Characterization of fructooligosaccharide metabolism and fructooligosaccharide-degrading enzymes in human commensal butyrate producers.</title>
        <authorList>
            <person name="Tanno H."/>
            <person name="Fujii T."/>
            <person name="Hirano K."/>
            <person name="Maeno S."/>
            <person name="Tonozuka T."/>
            <person name="Sakamoto M."/>
            <person name="Ohkuma M."/>
            <person name="Tochio T."/>
            <person name="Endo A."/>
        </authorList>
    </citation>
    <scope>NUCLEOTIDE SEQUENCE</scope>
    <source>
        <strain evidence="1">JCM 31265</strain>
    </source>
</reference>
<evidence type="ECO:0000313" key="1">
    <source>
        <dbReference type="EMBL" id="GFO94675.1"/>
    </source>
</evidence>
<organism evidence="1 2">
    <name type="scientific">Coprococcus eutactus</name>
    <dbReference type="NCBI Taxonomy" id="33043"/>
    <lineage>
        <taxon>Bacteria</taxon>
        <taxon>Bacillati</taxon>
        <taxon>Bacillota</taxon>
        <taxon>Clostridia</taxon>
        <taxon>Lachnospirales</taxon>
        <taxon>Lachnospiraceae</taxon>
        <taxon>Coprococcus</taxon>
    </lineage>
</organism>
<dbReference type="SUPFAM" id="SSF48452">
    <property type="entry name" value="TPR-like"/>
    <property type="match status" value="1"/>
</dbReference>
<dbReference type="PANTHER" id="PTHR37841">
    <property type="entry name" value="GLR2918 PROTEIN"/>
    <property type="match status" value="1"/>
</dbReference>
<sequence>MKYRALFPPALTGLLIISVFSTMKNNTESDNKYNDYIKQARDAAAYEIYVDAEADYLEALKMNKSLEIYNELAEVYMADNKENEAQDIAKTMVNTFPYEGQAYTLSAQIYMNYEEYSEIYTLYKKYKNKELYDEGLEEIYSDIEWLYELGNQYGEVDTFANGLCAITMGEDGDGTWGYINSTGKKVIDCKYKYAGPFINDIAPVETVNNIWYFIDMEGNKKKVLNKLDNVKGIGYVCDAIPVFNGEVWAYYTDDQKLICEGYDEAMAMANGYAAVRKGNSWQLINEKGEGVTDQVYTDIVVDDKGIAYRNSYFAKQNGKYRMYDIDGNVIGDGVFDNARLFNPGSDYAAVMINGKWGFVDASGKQVIEPEYEDARSFANGVAAVKKNGKWGYIDKNDEMVIENIFSDARDFNDAGNALVEDCGTWQMIKLLRYEN</sequence>
<evidence type="ECO:0008006" key="3">
    <source>
        <dbReference type="Google" id="ProtNLM"/>
    </source>
</evidence>
<evidence type="ECO:0000313" key="2">
    <source>
        <dbReference type="Proteomes" id="UP000660047"/>
    </source>
</evidence>
<dbReference type="EMBL" id="BLYL01000009">
    <property type="protein sequence ID" value="GFO94675.1"/>
    <property type="molecule type" value="Genomic_DNA"/>
</dbReference>
<dbReference type="SUPFAM" id="SSF69360">
    <property type="entry name" value="Cell wall binding repeat"/>
    <property type="match status" value="1"/>
</dbReference>
<dbReference type="PANTHER" id="PTHR37841:SF1">
    <property type="entry name" value="DUF3298 DOMAIN-CONTAINING PROTEIN"/>
    <property type="match status" value="1"/>
</dbReference>
<comment type="caution">
    <text evidence="1">The sequence shown here is derived from an EMBL/GenBank/DDBJ whole genome shotgun (WGS) entry which is preliminary data.</text>
</comment>
<dbReference type="Pfam" id="PF14903">
    <property type="entry name" value="WG_beta_rep"/>
    <property type="match status" value="3"/>
</dbReference>
<dbReference type="AlphaFoldDB" id="A0AAI9K4Q4"/>
<dbReference type="InterPro" id="IPR032774">
    <property type="entry name" value="WG_beta_rep"/>
</dbReference>
<accession>A0AAI9K4Q4</accession>
<name>A0AAI9K4Q4_9FIRM</name>
<dbReference type="Gene3D" id="1.25.40.10">
    <property type="entry name" value="Tetratricopeptide repeat domain"/>
    <property type="match status" value="1"/>
</dbReference>
<dbReference type="Proteomes" id="UP000660047">
    <property type="component" value="Unassembled WGS sequence"/>
</dbReference>